<dbReference type="InterPro" id="IPR018511">
    <property type="entry name" value="Hemolysin-typ_Ca-bd_CS"/>
</dbReference>
<dbReference type="Pfam" id="PF00413">
    <property type="entry name" value="Peptidase_M10"/>
    <property type="match status" value="1"/>
</dbReference>
<dbReference type="InterPro" id="IPR025193">
    <property type="entry name" value="DUF4114"/>
</dbReference>
<evidence type="ECO:0000256" key="1">
    <source>
        <dbReference type="ARBA" id="ARBA00009490"/>
    </source>
</evidence>
<evidence type="ECO:0000256" key="4">
    <source>
        <dbReference type="ARBA" id="ARBA00022801"/>
    </source>
</evidence>
<feature type="region of interest" description="Disordered" evidence="6">
    <location>
        <begin position="129"/>
        <end position="148"/>
    </location>
</feature>
<keyword evidence="9" id="KW-1185">Reference proteome</keyword>
<keyword evidence="5" id="KW-0862">Zinc</keyword>
<dbReference type="SUPFAM" id="SSF55486">
    <property type="entry name" value="Metalloproteases ('zincins'), catalytic domain"/>
    <property type="match status" value="1"/>
</dbReference>
<feature type="domain" description="Peptidase metallopeptidase" evidence="7">
    <location>
        <begin position="34"/>
        <end position="218"/>
    </location>
</feature>
<dbReference type="SUPFAM" id="SSF51120">
    <property type="entry name" value="beta-Roll"/>
    <property type="match status" value="1"/>
</dbReference>
<dbReference type="InterPro" id="IPR011049">
    <property type="entry name" value="Serralysin-like_metalloprot_C"/>
</dbReference>
<evidence type="ECO:0000313" key="8">
    <source>
        <dbReference type="EMBL" id="MBR0649708.1"/>
    </source>
</evidence>
<sequence>MAEIEPVYSEPKGGLYGGHFDSSGLDPNVRAVMMDERWTTSYGGSEAATVITYAFPTQASDYLNAPGGYPPADPDAEHPAYSFAPINEIQIEAVRAAFGLVSSYTNLTFVELDSSHAADAAFRFGQFDDSGSQSGFPPNEGEYSPQDSRLSGDTWLGGNGTPPSMAFFGTDHFNTIMHEMGHAFGLKHGHDPDYSGALSSDRNNNEFSVMTYASYFGADSEGATEAWAGSSPSSYMMYDIAALQAYYGANFGKVGTEAVYSWDTQTGQQYINGLPAEFTGASKGAKILTTVWTQGAIATYDLSNFAENQVADLRPGEWLRFSSTQIADLNDQAPTGTPEFQAQGNVYNALLYQGDERSLVSNLMTGAGNDRLIGNDIANRLSAGAGNDTIDGGLGDDTISGGAGADTVTFGAGRSLLRDTLEDLNGDVVLDLGSANAIQILGLRASRDDFTVTLGDGGVSFGLEGSVFDLRGDFSGGDFIAAARGFGKDGFTHLSFITYLPELTEQVTVAPSAINGIAAEVLLAGDGFTNFTVTLDSSGTICRNTIGTYRIGADGTISDVSILFGDAQQADAGTALALGRPEAGESIGFFLIQDGQNVYGELTDDLAFRWEGTSLVLSSSSRGDLSDADIFHSVANYNAGGTTQVLSGLHQDGDGFWIGFEDTAGEFSDYDFQDVVLRVHESMSILV</sequence>
<name>A0ABS5EFC0_9PROT</name>
<keyword evidence="4" id="KW-0378">Hydrolase</keyword>
<dbReference type="SMART" id="SM00235">
    <property type="entry name" value="ZnMc"/>
    <property type="match status" value="1"/>
</dbReference>
<reference evidence="9" key="1">
    <citation type="journal article" date="2021" name="Syst. Appl. Microbiol.">
        <title>Roseomonas hellenica sp. nov., isolated from roots of wild-growing Alkanna tinctoria.</title>
        <authorList>
            <person name="Rat A."/>
            <person name="Naranjo H.D."/>
            <person name="Lebbe L."/>
            <person name="Cnockaert M."/>
            <person name="Krigas N."/>
            <person name="Grigoriadou K."/>
            <person name="Maloupa E."/>
            <person name="Willems A."/>
        </authorList>
    </citation>
    <scope>NUCLEOTIDE SEQUENCE [LARGE SCALE GENOMIC DNA]</scope>
    <source>
        <strain evidence="9">LMG 31159</strain>
    </source>
</reference>
<proteinExistence type="inferred from homology"/>
<gene>
    <name evidence="8" type="ORF">GXW78_08545</name>
</gene>
<dbReference type="Gene3D" id="3.40.390.10">
    <property type="entry name" value="Collagenase (Catalytic Domain)"/>
    <property type="match status" value="1"/>
</dbReference>
<evidence type="ECO:0000256" key="2">
    <source>
        <dbReference type="ARBA" id="ARBA00022670"/>
    </source>
</evidence>
<dbReference type="EMBL" id="JAAEDI010000007">
    <property type="protein sequence ID" value="MBR0649708.1"/>
    <property type="molecule type" value="Genomic_DNA"/>
</dbReference>
<organism evidence="8 9">
    <name type="scientific">Neoroseomonas terrae</name>
    <dbReference type="NCBI Taxonomy" id="424799"/>
    <lineage>
        <taxon>Bacteria</taxon>
        <taxon>Pseudomonadati</taxon>
        <taxon>Pseudomonadota</taxon>
        <taxon>Alphaproteobacteria</taxon>
        <taxon>Acetobacterales</taxon>
        <taxon>Acetobacteraceae</taxon>
        <taxon>Neoroseomonas</taxon>
    </lineage>
</organism>
<dbReference type="RefSeq" id="WP_211867879.1">
    <property type="nucleotide sequence ID" value="NZ_JAAEDI010000007.1"/>
</dbReference>
<dbReference type="PRINTS" id="PR00313">
    <property type="entry name" value="CABNDNGRPT"/>
</dbReference>
<dbReference type="InterPro" id="IPR024079">
    <property type="entry name" value="MetalloPept_cat_dom_sf"/>
</dbReference>
<keyword evidence="2" id="KW-0645">Protease</keyword>
<comment type="similarity">
    <text evidence="1">Belongs to the peptidase M10B family.</text>
</comment>
<dbReference type="InterPro" id="IPR001818">
    <property type="entry name" value="Pept_M10_metallopeptidase"/>
</dbReference>
<evidence type="ECO:0000259" key="7">
    <source>
        <dbReference type="SMART" id="SM00235"/>
    </source>
</evidence>
<dbReference type="Pfam" id="PF00353">
    <property type="entry name" value="HemolysinCabind"/>
    <property type="match status" value="1"/>
</dbReference>
<protein>
    <submittedName>
        <fullName evidence="8">DUF4114 domain-containing protein</fullName>
    </submittedName>
</protein>
<dbReference type="Proteomes" id="UP000698752">
    <property type="component" value="Unassembled WGS sequence"/>
</dbReference>
<evidence type="ECO:0000256" key="5">
    <source>
        <dbReference type="ARBA" id="ARBA00022833"/>
    </source>
</evidence>
<evidence type="ECO:0000313" key="9">
    <source>
        <dbReference type="Proteomes" id="UP000698752"/>
    </source>
</evidence>
<dbReference type="InterPro" id="IPR006026">
    <property type="entry name" value="Peptidase_Metallo"/>
</dbReference>
<dbReference type="PROSITE" id="PS00330">
    <property type="entry name" value="HEMOLYSIN_CALCIUM"/>
    <property type="match status" value="1"/>
</dbReference>
<dbReference type="Gene3D" id="2.150.10.10">
    <property type="entry name" value="Serralysin-like metalloprotease, C-terminal"/>
    <property type="match status" value="1"/>
</dbReference>
<evidence type="ECO:0000256" key="6">
    <source>
        <dbReference type="SAM" id="MobiDB-lite"/>
    </source>
</evidence>
<dbReference type="CDD" id="cd04277">
    <property type="entry name" value="ZnMc_serralysin_like"/>
    <property type="match status" value="1"/>
</dbReference>
<comment type="caution">
    <text evidence="8">The sequence shown here is derived from an EMBL/GenBank/DDBJ whole genome shotgun (WGS) entry which is preliminary data.</text>
</comment>
<dbReference type="InterPro" id="IPR034033">
    <property type="entry name" value="Serralysin-like"/>
</dbReference>
<evidence type="ECO:0000256" key="3">
    <source>
        <dbReference type="ARBA" id="ARBA00022723"/>
    </source>
</evidence>
<accession>A0ABS5EFC0</accession>
<keyword evidence="3" id="KW-0479">Metal-binding</keyword>
<dbReference type="InterPro" id="IPR001343">
    <property type="entry name" value="Hemolysn_Ca-bd"/>
</dbReference>
<dbReference type="Pfam" id="PF13448">
    <property type="entry name" value="DUF4114"/>
    <property type="match status" value="1"/>
</dbReference>